<comment type="caution">
    <text evidence="3">The sequence shown here is derived from an EMBL/GenBank/DDBJ whole genome shotgun (WGS) entry which is preliminary data.</text>
</comment>
<evidence type="ECO:0000313" key="4">
    <source>
        <dbReference type="Proteomes" id="UP000807785"/>
    </source>
</evidence>
<dbReference type="SUPFAM" id="SSF56954">
    <property type="entry name" value="Outer membrane efflux proteins (OEP)"/>
    <property type="match status" value="1"/>
</dbReference>
<feature type="signal peptide" evidence="2">
    <location>
        <begin position="1"/>
        <end position="25"/>
    </location>
</feature>
<keyword evidence="2" id="KW-0449">Lipoprotein</keyword>
<keyword evidence="2" id="KW-1134">Transmembrane beta strand</keyword>
<dbReference type="InterPro" id="IPR003423">
    <property type="entry name" value="OMP_efflux"/>
</dbReference>
<accession>A0A9D7E476</accession>
<dbReference type="EMBL" id="JADJEV010000004">
    <property type="protein sequence ID" value="MBK6973889.1"/>
    <property type="molecule type" value="Genomic_DNA"/>
</dbReference>
<proteinExistence type="inferred from homology"/>
<gene>
    <name evidence="3" type="ORF">IPH26_13455</name>
</gene>
<evidence type="ECO:0000256" key="1">
    <source>
        <dbReference type="ARBA" id="ARBA00007613"/>
    </source>
</evidence>
<evidence type="ECO:0000313" key="3">
    <source>
        <dbReference type="EMBL" id="MBK6973889.1"/>
    </source>
</evidence>
<dbReference type="PROSITE" id="PS51257">
    <property type="entry name" value="PROKAR_LIPOPROTEIN"/>
    <property type="match status" value="1"/>
</dbReference>
<dbReference type="GO" id="GO:0005886">
    <property type="term" value="C:plasma membrane"/>
    <property type="evidence" value="ECO:0007669"/>
    <property type="project" value="UniProtKB-SubCell"/>
</dbReference>
<dbReference type="Gene3D" id="2.20.200.10">
    <property type="entry name" value="Outer membrane efflux proteins (OEP)"/>
    <property type="match status" value="1"/>
</dbReference>
<protein>
    <submittedName>
        <fullName evidence="3">Efflux transporter outer membrane subunit</fullName>
    </submittedName>
</protein>
<keyword evidence="2" id="KW-0732">Signal</keyword>
<dbReference type="Gene3D" id="1.20.1600.10">
    <property type="entry name" value="Outer membrane efflux proteins (OEP)"/>
    <property type="match status" value="1"/>
</dbReference>
<name>A0A9D7E476_9PROT</name>
<comment type="similarity">
    <text evidence="1 2">Belongs to the outer membrane factor (OMF) (TC 1.B.17) family.</text>
</comment>
<dbReference type="PANTHER" id="PTHR30203:SF33">
    <property type="entry name" value="BLR4455 PROTEIN"/>
    <property type="match status" value="1"/>
</dbReference>
<sequence>MPVLRSIVVLCLPVLLAGCAGLSDAYRRPDPNAPAEWLGRPAAGDGQFSDRQWWSAFGSAELDRLMLDAQSANHDIRAAAARVDQARARARIASAGLYPSLSGDLGAGRSKSGGSEASNSVSLGLQASYEIDLWGLNRETARAGEAALLSSRFGQEVVRLSLTSDLANSYFQVLSLNDRLRTAEDNLVVARRLLALVEAQKAAGRVSALELERQRSQLASSEAAVPPLRQQRQVARDALAVLLARNPADAPDPQASLRPLALPAVVSGVPAQLIERRPDVRRAEADLRAANADVNAARAAVLPSLTLGVGGGWQAGTLGALFGSGSGFYSLAATLAGTIFDGGRKRGQVEVASARRAELVENYLLAVRSSFRDVEDAFAGVEEFARQEAQQVEAAAHAREAYRLAELRYKAGAVDFSTVLDAQRTLLAAESAVDQVRLARFTAHVGLYRALGGGWDGTIAPDQLGAAGR</sequence>
<dbReference type="AlphaFoldDB" id="A0A9D7E476"/>
<dbReference type="GO" id="GO:0015562">
    <property type="term" value="F:efflux transmembrane transporter activity"/>
    <property type="evidence" value="ECO:0007669"/>
    <property type="project" value="InterPro"/>
</dbReference>
<keyword evidence="2" id="KW-0472">Membrane</keyword>
<dbReference type="Pfam" id="PF02321">
    <property type="entry name" value="OEP"/>
    <property type="match status" value="2"/>
</dbReference>
<feature type="chain" id="PRO_5039747048" evidence="2">
    <location>
        <begin position="26"/>
        <end position="469"/>
    </location>
</feature>
<keyword evidence="2" id="KW-0564">Palmitate</keyword>
<evidence type="ECO:0000256" key="2">
    <source>
        <dbReference type="RuleBase" id="RU362097"/>
    </source>
</evidence>
<comment type="subcellular location">
    <subcellularLocation>
        <location evidence="2">Cell membrane</location>
        <topology evidence="2">Lipid-anchor</topology>
    </subcellularLocation>
</comment>
<reference evidence="3" key="1">
    <citation type="submission" date="2020-10" db="EMBL/GenBank/DDBJ databases">
        <title>Connecting structure to function with the recovery of over 1000 high-quality activated sludge metagenome-assembled genomes encoding full-length rRNA genes using long-read sequencing.</title>
        <authorList>
            <person name="Singleton C.M."/>
            <person name="Petriglieri F."/>
            <person name="Kristensen J.M."/>
            <person name="Kirkegaard R.H."/>
            <person name="Michaelsen T.Y."/>
            <person name="Andersen M.H."/>
            <person name="Karst S.M."/>
            <person name="Dueholm M.S."/>
            <person name="Nielsen P.H."/>
            <person name="Albertsen M."/>
        </authorList>
    </citation>
    <scope>NUCLEOTIDE SEQUENCE</scope>
    <source>
        <strain evidence="3">Bjer_18-Q3-R1-45_BAT3C.347</strain>
    </source>
</reference>
<dbReference type="NCBIfam" id="TIGR01845">
    <property type="entry name" value="outer_NodT"/>
    <property type="match status" value="1"/>
</dbReference>
<keyword evidence="2" id="KW-0812">Transmembrane</keyword>
<dbReference type="PANTHER" id="PTHR30203">
    <property type="entry name" value="OUTER MEMBRANE CATION EFFLUX PROTEIN"/>
    <property type="match status" value="1"/>
</dbReference>
<dbReference type="InterPro" id="IPR010131">
    <property type="entry name" value="MdtP/NodT-like"/>
</dbReference>
<dbReference type="Proteomes" id="UP000807785">
    <property type="component" value="Unassembled WGS sequence"/>
</dbReference>
<organism evidence="3 4">
    <name type="scientific">Candidatus Methylophosphatis roskildensis</name>
    <dbReference type="NCBI Taxonomy" id="2899263"/>
    <lineage>
        <taxon>Bacteria</taxon>
        <taxon>Pseudomonadati</taxon>
        <taxon>Pseudomonadota</taxon>
        <taxon>Betaproteobacteria</taxon>
        <taxon>Nitrosomonadales</taxon>
        <taxon>Sterolibacteriaceae</taxon>
        <taxon>Candidatus Methylophosphatis</taxon>
    </lineage>
</organism>